<name>A0ABX7TKS0_STRCY</name>
<accession>A0ABX7TKS0</accession>
<organism evidence="1 2">
    <name type="scientific">Streptomyces cyanogenus</name>
    <dbReference type="NCBI Taxonomy" id="80860"/>
    <lineage>
        <taxon>Bacteria</taxon>
        <taxon>Bacillati</taxon>
        <taxon>Actinomycetota</taxon>
        <taxon>Actinomycetes</taxon>
        <taxon>Kitasatosporales</taxon>
        <taxon>Streptomycetaceae</taxon>
        <taxon>Streptomyces</taxon>
    </lineage>
</organism>
<sequence length="92" mass="10011">MTTYNGPAVLLVDDGRQFDTAADLTKDPSGSWRGTLTFHDQALVPVLLNVDDGHLLIDGKPGEFIRPDRSDWTSNDGNPFVIRILGSGQAPF</sequence>
<gene>
    <name evidence="1" type="ORF">S1361_06280</name>
</gene>
<dbReference type="Proteomes" id="UP000663908">
    <property type="component" value="Chromosome"/>
</dbReference>
<evidence type="ECO:0000313" key="1">
    <source>
        <dbReference type="EMBL" id="QTD96951.1"/>
    </source>
</evidence>
<reference evidence="1 2" key="1">
    <citation type="submission" date="2021-03" db="EMBL/GenBank/DDBJ databases">
        <title>Complete genome sequence of Streptomyces cyanogenus S136, producer of anticancer angucycline landomycin A.</title>
        <authorList>
            <person name="Hrab P."/>
            <person name="Ruckert C."/>
            <person name="Busche T."/>
            <person name="Ostash I."/>
            <person name="Kalinowski J."/>
            <person name="Fedorenko V."/>
            <person name="Yushchuk O."/>
            <person name="Ostash B."/>
        </authorList>
    </citation>
    <scope>NUCLEOTIDE SEQUENCE [LARGE SCALE GENOMIC DNA]</scope>
    <source>
        <strain evidence="1 2">S136</strain>
    </source>
</reference>
<dbReference type="RefSeq" id="WP_208030844.1">
    <property type="nucleotide sequence ID" value="NZ_CP071839.1"/>
</dbReference>
<protein>
    <submittedName>
        <fullName evidence="1">Uncharacterized protein</fullName>
    </submittedName>
</protein>
<keyword evidence="2" id="KW-1185">Reference proteome</keyword>
<dbReference type="EMBL" id="CP071839">
    <property type="protein sequence ID" value="QTD96951.1"/>
    <property type="molecule type" value="Genomic_DNA"/>
</dbReference>
<evidence type="ECO:0000313" key="2">
    <source>
        <dbReference type="Proteomes" id="UP000663908"/>
    </source>
</evidence>
<proteinExistence type="predicted"/>